<feature type="compositionally biased region" description="Pro residues" evidence="6">
    <location>
        <begin position="141"/>
        <end position="150"/>
    </location>
</feature>
<reference evidence="7 8" key="1">
    <citation type="journal article" date="2010" name="Nat. Biotechnol.">
        <title>Genome sequence of the model mushroom Schizophyllum commune.</title>
        <authorList>
            <person name="Ohm R.A."/>
            <person name="de Jong J.F."/>
            <person name="Lugones L.G."/>
            <person name="Aerts A."/>
            <person name="Kothe E."/>
            <person name="Stajich J.E."/>
            <person name="de Vries R.P."/>
            <person name="Record E."/>
            <person name="Levasseur A."/>
            <person name="Baker S.E."/>
            <person name="Bartholomew K.A."/>
            <person name="Coutinho P.M."/>
            <person name="Erdmann S."/>
            <person name="Fowler T.J."/>
            <person name="Gathman A.C."/>
            <person name="Lombard V."/>
            <person name="Henrissat B."/>
            <person name="Knabe N."/>
            <person name="Kuees U."/>
            <person name="Lilly W.W."/>
            <person name="Lindquist E."/>
            <person name="Lucas S."/>
            <person name="Magnuson J.K."/>
            <person name="Piumi F."/>
            <person name="Raudaskoski M."/>
            <person name="Salamov A."/>
            <person name="Schmutz J."/>
            <person name="Schwarze F.W.M.R."/>
            <person name="vanKuyk P.A."/>
            <person name="Horton J.S."/>
            <person name="Grigoriev I.V."/>
            <person name="Woesten H.A.B."/>
        </authorList>
    </citation>
    <scope>NUCLEOTIDE SEQUENCE [LARGE SCALE GENOMIC DNA]</scope>
    <source>
        <strain evidence="8">H4-8 / FGSC 9210</strain>
    </source>
</reference>
<evidence type="ECO:0000256" key="1">
    <source>
        <dbReference type="ARBA" id="ARBA00004123"/>
    </source>
</evidence>
<organism evidence="8">
    <name type="scientific">Schizophyllum commune (strain H4-8 / FGSC 9210)</name>
    <name type="common">Split gill fungus</name>
    <dbReference type="NCBI Taxonomy" id="578458"/>
    <lineage>
        <taxon>Eukaryota</taxon>
        <taxon>Fungi</taxon>
        <taxon>Dikarya</taxon>
        <taxon>Basidiomycota</taxon>
        <taxon>Agaricomycotina</taxon>
        <taxon>Agaricomycetes</taxon>
        <taxon>Agaricomycetidae</taxon>
        <taxon>Agaricales</taxon>
        <taxon>Schizophyllaceae</taxon>
        <taxon>Schizophyllum</taxon>
    </lineage>
</organism>
<evidence type="ECO:0000256" key="5">
    <source>
        <dbReference type="ARBA" id="ARBA00023242"/>
    </source>
</evidence>
<keyword evidence="8" id="KW-1185">Reference proteome</keyword>
<evidence type="ECO:0000256" key="2">
    <source>
        <dbReference type="ARBA" id="ARBA00022553"/>
    </source>
</evidence>
<proteinExistence type="predicted"/>
<feature type="compositionally biased region" description="Low complexity" evidence="6">
    <location>
        <begin position="24"/>
        <end position="40"/>
    </location>
</feature>
<keyword evidence="2" id="KW-0597">Phosphoprotein</keyword>
<dbReference type="RefSeq" id="XP_003028809.1">
    <property type="nucleotide sequence ID" value="XM_003028763.1"/>
</dbReference>
<dbReference type="PANTHER" id="PTHR15263">
    <property type="entry name" value="I-KAPPA-B-LIKE PROTEIN IKBL"/>
    <property type="match status" value="1"/>
</dbReference>
<evidence type="ECO:0000313" key="8">
    <source>
        <dbReference type="Proteomes" id="UP000007431"/>
    </source>
</evidence>
<evidence type="ECO:0000256" key="6">
    <source>
        <dbReference type="SAM" id="MobiDB-lite"/>
    </source>
</evidence>
<name>D8QET8_SCHCM</name>
<dbReference type="Proteomes" id="UP000007431">
    <property type="component" value="Unassembled WGS sequence"/>
</dbReference>
<protein>
    <submittedName>
        <fullName evidence="7">Expressed protein</fullName>
    </submittedName>
</protein>
<keyword evidence="5" id="KW-0539">Nucleus</keyword>
<dbReference type="InParanoid" id="D8QET8"/>
<dbReference type="OMA" id="DITMAKV"/>
<dbReference type="EMBL" id="GL377310">
    <property type="protein sequence ID" value="EFI93906.1"/>
    <property type="molecule type" value="Genomic_DNA"/>
</dbReference>
<dbReference type="HOGENOM" id="CLU_714014_0_0_1"/>
<feature type="compositionally biased region" description="Polar residues" evidence="6">
    <location>
        <begin position="305"/>
        <end position="329"/>
    </location>
</feature>
<gene>
    <name evidence="7" type="ORF">SCHCODRAFT_258319</name>
</gene>
<dbReference type="AlphaFoldDB" id="D8QET8"/>
<keyword evidence="3" id="KW-0677">Repeat</keyword>
<evidence type="ECO:0000313" key="7">
    <source>
        <dbReference type="EMBL" id="EFI93906.1"/>
    </source>
</evidence>
<comment type="subcellular location">
    <subcellularLocation>
        <location evidence="1">Nucleus</location>
    </subcellularLocation>
</comment>
<feature type="compositionally biased region" description="Acidic residues" evidence="6">
    <location>
        <begin position="246"/>
        <end position="258"/>
    </location>
</feature>
<feature type="region of interest" description="Disordered" evidence="6">
    <location>
        <begin position="1"/>
        <end position="170"/>
    </location>
</feature>
<dbReference type="KEGG" id="scm:SCHCO_02635863"/>
<dbReference type="GO" id="GO:0005634">
    <property type="term" value="C:nucleus"/>
    <property type="evidence" value="ECO:0007669"/>
    <property type="project" value="UniProtKB-SubCell"/>
</dbReference>
<dbReference type="InterPro" id="IPR038753">
    <property type="entry name" value="NFKBIL1"/>
</dbReference>
<evidence type="ECO:0000256" key="4">
    <source>
        <dbReference type="ARBA" id="ARBA00023043"/>
    </source>
</evidence>
<accession>D8QET8</accession>
<sequence>MQTPSRYRGLPGALDASLYDFETSPPRSFESPSSSSPSRNSKTHEKGASFAPRNPGPSIFEPQPKAPKPSFPRAPRTGLGYLAELADALPTIEPPSDSTSFSNPLDTYLDFGARPTRGLPRQFPSEKRFPHVQAQAAKFPPSTPSPPPLSPQVAALREREASEAARGEEEWVLAGGTLRDAHGRRDPARTAAVRRQALRRIRMEERERVKRGRWAAYEAQWGVVARMPVGVVRFADVPWPVFGVEEEGEEDEEDDDGEGGSAPVMPGLFGARSSGEAEGWGGRAIRPEDVTEAAVEKFMRTAAGYSNPTDTGCSSQRHPTQSGSGQSSPTDKHALRDRVRRGLLRWHPDKLVAVLRRVAQEDTEDVERAARVVFSSLQGMNGRIGSE</sequence>
<dbReference type="PANTHER" id="PTHR15263:SF1">
    <property type="entry name" value="NF-KAPPA-B INHIBITOR-LIKE PROTEIN 1"/>
    <property type="match status" value="1"/>
</dbReference>
<feature type="compositionally biased region" description="Polar residues" evidence="6">
    <location>
        <begin position="96"/>
        <end position="105"/>
    </location>
</feature>
<feature type="region of interest" description="Disordered" evidence="6">
    <location>
        <begin position="305"/>
        <end position="336"/>
    </location>
</feature>
<feature type="region of interest" description="Disordered" evidence="6">
    <location>
        <begin position="246"/>
        <end position="286"/>
    </location>
</feature>
<dbReference type="OrthoDB" id="3241983at2759"/>
<evidence type="ECO:0000256" key="3">
    <source>
        <dbReference type="ARBA" id="ARBA00022737"/>
    </source>
</evidence>
<dbReference type="VEuPathDB" id="FungiDB:SCHCODRAFT_02635863"/>
<keyword evidence="4" id="KW-0040">ANK repeat</keyword>
<dbReference type="GO" id="GO:0043124">
    <property type="term" value="P:negative regulation of canonical NF-kappaB signal transduction"/>
    <property type="evidence" value="ECO:0007669"/>
    <property type="project" value="InterPro"/>
</dbReference>
<dbReference type="eggNOG" id="ENOG502SRYI">
    <property type="taxonomic scope" value="Eukaryota"/>
</dbReference>
<feature type="compositionally biased region" description="Basic and acidic residues" evidence="6">
    <location>
        <begin position="156"/>
        <end position="169"/>
    </location>
</feature>
<dbReference type="GeneID" id="9593881"/>